<dbReference type="Proteomes" id="UP000746751">
    <property type="component" value="Unassembled WGS sequence"/>
</dbReference>
<reference evidence="2" key="1">
    <citation type="journal article" date="2021" name="PeerJ">
        <title>Extensive microbial diversity within the chicken gut microbiome revealed by metagenomics and culture.</title>
        <authorList>
            <person name="Gilroy R."/>
            <person name="Ravi A."/>
            <person name="Getino M."/>
            <person name="Pursley I."/>
            <person name="Horton D.L."/>
            <person name="Alikhan N.F."/>
            <person name="Baker D."/>
            <person name="Gharbi K."/>
            <person name="Hall N."/>
            <person name="Watson M."/>
            <person name="Adriaenssens E.M."/>
            <person name="Foster-Nyarko E."/>
            <person name="Jarju S."/>
            <person name="Secka A."/>
            <person name="Antonio M."/>
            <person name="Oren A."/>
            <person name="Chaudhuri R.R."/>
            <person name="La Ragione R."/>
            <person name="Hildebrand F."/>
            <person name="Pallen M.J."/>
        </authorList>
    </citation>
    <scope>NUCLEOTIDE SEQUENCE</scope>
    <source>
        <strain evidence="2">ChiGjej2B2-7701</strain>
    </source>
</reference>
<evidence type="ECO:0000313" key="4">
    <source>
        <dbReference type="Proteomes" id="UP000746751"/>
    </source>
</evidence>
<reference evidence="3" key="3">
    <citation type="submission" date="2023-06" db="EMBL/GenBank/DDBJ databases">
        <authorList>
            <person name="Zeman M."/>
            <person name="Kubasova T."/>
            <person name="Jahodarova E."/>
            <person name="Nykrynova M."/>
            <person name="Rychlik I."/>
        </authorList>
    </citation>
    <scope>NUCLEOTIDE SEQUENCE</scope>
    <source>
        <strain evidence="3">15_COKtk</strain>
    </source>
</reference>
<dbReference type="PROSITE" id="PS51819">
    <property type="entry name" value="VOC"/>
    <property type="match status" value="1"/>
</dbReference>
<proteinExistence type="predicted"/>
<dbReference type="RefSeq" id="WP_204565229.1">
    <property type="nucleotide sequence ID" value="NZ_JAUEIR010000006.1"/>
</dbReference>
<comment type="caution">
    <text evidence="2">The sequence shown here is derived from an EMBL/GenBank/DDBJ whole genome shotgun (WGS) entry which is preliminary data.</text>
</comment>
<dbReference type="InterPro" id="IPR037523">
    <property type="entry name" value="VOC_core"/>
</dbReference>
<dbReference type="EMBL" id="DYVF01000031">
    <property type="protein sequence ID" value="HJG30630.1"/>
    <property type="molecule type" value="Genomic_DNA"/>
</dbReference>
<evidence type="ECO:0000313" key="3">
    <source>
        <dbReference type="EMBL" id="MDN0069492.1"/>
    </source>
</evidence>
<accession>A0A921IRL7</accession>
<reference evidence="2" key="2">
    <citation type="submission" date="2021-09" db="EMBL/GenBank/DDBJ databases">
        <authorList>
            <person name="Gilroy R."/>
        </authorList>
    </citation>
    <scope>NUCLEOTIDE SEQUENCE</scope>
    <source>
        <strain evidence="2">ChiGjej2B2-7701</strain>
    </source>
</reference>
<sequence length="125" mass="13922">MAEMNENPVELFDMYVAHVGINATDPDDAKAISSEFGRLMGFTEYDTPVSLFADTLVEVMKQNGRGTKGHIGFHVNDMPAAEKWFSDRGFELNEDSRALNPDGSTRLVYFKQEIGGFAIHLTSDK</sequence>
<dbReference type="SUPFAM" id="SSF54593">
    <property type="entry name" value="Glyoxalase/Bleomycin resistance protein/Dihydroxybiphenyl dioxygenase"/>
    <property type="match status" value="1"/>
</dbReference>
<organism evidence="2 4">
    <name type="scientific">Collinsella ihumii</name>
    <dbReference type="NCBI Taxonomy" id="1720204"/>
    <lineage>
        <taxon>Bacteria</taxon>
        <taxon>Bacillati</taxon>
        <taxon>Actinomycetota</taxon>
        <taxon>Coriobacteriia</taxon>
        <taxon>Coriobacteriales</taxon>
        <taxon>Coriobacteriaceae</taxon>
        <taxon>Collinsella</taxon>
    </lineage>
</organism>
<gene>
    <name evidence="2" type="ORF">K8U80_04455</name>
    <name evidence="3" type="ORF">QVN40_07220</name>
</gene>
<feature type="domain" description="VOC" evidence="1">
    <location>
        <begin position="15"/>
        <end position="124"/>
    </location>
</feature>
<name>A0A921IRL7_9ACTN</name>
<dbReference type="Proteomes" id="UP001168505">
    <property type="component" value="Unassembled WGS sequence"/>
</dbReference>
<evidence type="ECO:0000259" key="1">
    <source>
        <dbReference type="PROSITE" id="PS51819"/>
    </source>
</evidence>
<dbReference type="AlphaFoldDB" id="A0A921IRL7"/>
<protein>
    <submittedName>
        <fullName evidence="2">VOC family protein</fullName>
    </submittedName>
</protein>
<reference evidence="3" key="4">
    <citation type="submission" date="2023-08" db="EMBL/GenBank/DDBJ databases">
        <title>Identification and characterization of horizontal gene transfer across gut microbiota members of farm animals based on homology search.</title>
        <authorList>
            <person name="Schwarzerova J."/>
            <person name="Nykrynova M."/>
            <person name="Jureckova K."/>
            <person name="Cejkova D."/>
            <person name="Rychlik I."/>
        </authorList>
    </citation>
    <scope>NUCLEOTIDE SEQUENCE</scope>
    <source>
        <strain evidence="3">15_COKtk</strain>
    </source>
</reference>
<dbReference type="InterPro" id="IPR029068">
    <property type="entry name" value="Glyas_Bleomycin-R_OHBP_Dase"/>
</dbReference>
<dbReference type="EMBL" id="JAUEIR010000006">
    <property type="protein sequence ID" value="MDN0069492.1"/>
    <property type="molecule type" value="Genomic_DNA"/>
</dbReference>
<evidence type="ECO:0000313" key="2">
    <source>
        <dbReference type="EMBL" id="HJG30630.1"/>
    </source>
</evidence>